<dbReference type="Proteomes" id="UP001432027">
    <property type="component" value="Unassembled WGS sequence"/>
</dbReference>
<name>A0AAV5SYH1_9BILA</name>
<dbReference type="EMBL" id="BTSX01000003">
    <property type="protein sequence ID" value="GMS87820.1"/>
    <property type="molecule type" value="Genomic_DNA"/>
</dbReference>
<reference evidence="2" key="1">
    <citation type="submission" date="2023-10" db="EMBL/GenBank/DDBJ databases">
        <title>Genome assembly of Pristionchus species.</title>
        <authorList>
            <person name="Yoshida K."/>
            <person name="Sommer R.J."/>
        </authorList>
    </citation>
    <scope>NUCLEOTIDE SEQUENCE</scope>
    <source>
        <strain evidence="2">RS0144</strain>
    </source>
</reference>
<evidence type="ECO:0000313" key="3">
    <source>
        <dbReference type="Proteomes" id="UP001432027"/>
    </source>
</evidence>
<accession>A0AAV5SYH1</accession>
<comment type="caution">
    <text evidence="2">The sequence shown here is derived from an EMBL/GenBank/DDBJ whole genome shotgun (WGS) entry which is preliminary data.</text>
</comment>
<protein>
    <submittedName>
        <fullName evidence="2">Uncharacterized protein</fullName>
    </submittedName>
</protein>
<proteinExistence type="predicted"/>
<feature type="chain" id="PRO_5043876452" evidence="1">
    <location>
        <begin position="17"/>
        <end position="465"/>
    </location>
</feature>
<keyword evidence="3" id="KW-1185">Reference proteome</keyword>
<feature type="signal peptide" evidence="1">
    <location>
        <begin position="1"/>
        <end position="16"/>
    </location>
</feature>
<feature type="non-terminal residue" evidence="2">
    <location>
        <position position="1"/>
    </location>
</feature>
<sequence>LLFLLLLSPSLNYAGCGDCDEVHACIERETEIDENLHACRTCKKLDSDPANCPKFGSECEPKFYTNHLSAGGNGQCLEARCAPNAKMYVKRNVEGETDPFKTSRIRCNNSEWWVDGAVVETVICAKSCDVGACKNSLPKPSTDYTPLKLTPASEGNQCAKGGQCPNGMVGFKDDGTLNRFFEPVVTEVVCSGEGKWTNTIDSKAFKYVQCLASPCGPSKCPHISRIVPPGSDLVSLKVTGDGAGCATATCSAGYEKVDLYTGDDLGPIITTKLKCNNDGKWVDDLNNLHDAVMCKQPECPEQCDNSPPTVSVNGEPVTLAKPIRTGCDYSCPDDNGLFYYDADLNVLISIGNSALRKSSGLIGATCNSAEYIVNPQLSVKKIGCIQCSYKDGPYEPTIGEPKAKVDHCVLSCDDGYRLTYHTSDGSTVDTDILFSWYHNLETTTGFGWYDPVRGGNTIEVVTCKK</sequence>
<evidence type="ECO:0000256" key="1">
    <source>
        <dbReference type="SAM" id="SignalP"/>
    </source>
</evidence>
<gene>
    <name evidence="2" type="ORF">PENTCL1PPCAC_9995</name>
</gene>
<dbReference type="AlphaFoldDB" id="A0AAV5SYH1"/>
<keyword evidence="1" id="KW-0732">Signal</keyword>
<evidence type="ECO:0000313" key="2">
    <source>
        <dbReference type="EMBL" id="GMS87820.1"/>
    </source>
</evidence>
<organism evidence="2 3">
    <name type="scientific">Pristionchus entomophagus</name>
    <dbReference type="NCBI Taxonomy" id="358040"/>
    <lineage>
        <taxon>Eukaryota</taxon>
        <taxon>Metazoa</taxon>
        <taxon>Ecdysozoa</taxon>
        <taxon>Nematoda</taxon>
        <taxon>Chromadorea</taxon>
        <taxon>Rhabditida</taxon>
        <taxon>Rhabditina</taxon>
        <taxon>Diplogasteromorpha</taxon>
        <taxon>Diplogasteroidea</taxon>
        <taxon>Neodiplogasteridae</taxon>
        <taxon>Pristionchus</taxon>
    </lineage>
</organism>